<dbReference type="GO" id="GO:0017108">
    <property type="term" value="F:5'-flap endonuclease activity"/>
    <property type="evidence" value="ECO:0007669"/>
    <property type="project" value="TreeGrafter"/>
</dbReference>
<feature type="compositionally biased region" description="Basic residues" evidence="18">
    <location>
        <begin position="509"/>
        <end position="518"/>
    </location>
</feature>
<evidence type="ECO:0000256" key="10">
    <source>
        <dbReference type="ARBA" id="ARBA00022842"/>
    </source>
</evidence>
<proteinExistence type="inferred from homology"/>
<evidence type="ECO:0000256" key="14">
    <source>
        <dbReference type="ARBA" id="ARBA00029382"/>
    </source>
</evidence>
<keyword evidence="8" id="KW-0378">Hydrolase</keyword>
<evidence type="ECO:0008006" key="24">
    <source>
        <dbReference type="Google" id="ProtNLM"/>
    </source>
</evidence>
<feature type="domain" description="5'-3' exonuclease" evidence="19">
    <location>
        <begin position="22"/>
        <end position="326"/>
    </location>
</feature>
<keyword evidence="10" id="KW-0460">Magnesium</keyword>
<dbReference type="PROSITE" id="PS00842">
    <property type="entry name" value="XPG_2"/>
    <property type="match status" value="1"/>
</dbReference>
<keyword evidence="17" id="KW-0175">Coiled coil</keyword>
<feature type="region of interest" description="Disordered" evidence="18">
    <location>
        <begin position="493"/>
        <end position="518"/>
    </location>
</feature>
<dbReference type="FunFam" id="1.10.150.20:FF:000009">
    <property type="entry name" value="Flap endonuclease 1"/>
    <property type="match status" value="1"/>
</dbReference>
<dbReference type="SMART" id="SM00484">
    <property type="entry name" value="XPGI"/>
    <property type="match status" value="1"/>
</dbReference>
<evidence type="ECO:0000256" key="11">
    <source>
        <dbReference type="ARBA" id="ARBA00023128"/>
    </source>
</evidence>
<name>A0AAD7XJT0_9STRA</name>
<organism evidence="22 23">
    <name type="scientific">Chrysophaeum taylorii</name>
    <dbReference type="NCBI Taxonomy" id="2483200"/>
    <lineage>
        <taxon>Eukaryota</taxon>
        <taxon>Sar</taxon>
        <taxon>Stramenopiles</taxon>
        <taxon>Ochrophyta</taxon>
        <taxon>Pelagophyceae</taxon>
        <taxon>Pelagomonadales</taxon>
        <taxon>Pelagomonadaceae</taxon>
        <taxon>Chrysophaeum</taxon>
    </lineage>
</organism>
<dbReference type="AlphaFoldDB" id="A0AAD7XJT0"/>
<feature type="compositionally biased region" description="Basic and acidic residues" evidence="18">
    <location>
        <begin position="318"/>
        <end position="327"/>
    </location>
</feature>
<dbReference type="Pfam" id="PF00867">
    <property type="entry name" value="XPG_I"/>
    <property type="match status" value="1"/>
</dbReference>
<dbReference type="Pfam" id="PF00752">
    <property type="entry name" value="XPG_N"/>
    <property type="match status" value="1"/>
</dbReference>
<evidence type="ECO:0000256" key="4">
    <source>
        <dbReference type="ARBA" id="ARBA00022722"/>
    </source>
</evidence>
<keyword evidence="11" id="KW-0496">Mitochondrion</keyword>
<evidence type="ECO:0000259" key="20">
    <source>
        <dbReference type="SMART" id="SM00484"/>
    </source>
</evidence>
<comment type="caution">
    <text evidence="22">The sequence shown here is derived from an EMBL/GenBank/DDBJ whole genome shotgun (WGS) entry which is preliminary data.</text>
</comment>
<dbReference type="CDD" id="cd09907">
    <property type="entry name" value="H3TH_FEN1-Euk"/>
    <property type="match status" value="1"/>
</dbReference>
<keyword evidence="5" id="KW-0479">Metal-binding</keyword>
<dbReference type="InterPro" id="IPR006086">
    <property type="entry name" value="XPG-I_dom"/>
</dbReference>
<evidence type="ECO:0000256" key="3">
    <source>
        <dbReference type="ARBA" id="ARBA00022705"/>
    </source>
</evidence>
<evidence type="ECO:0000256" key="5">
    <source>
        <dbReference type="ARBA" id="ARBA00022723"/>
    </source>
</evidence>
<dbReference type="GO" id="GO:0046872">
    <property type="term" value="F:metal ion binding"/>
    <property type="evidence" value="ECO:0007669"/>
    <property type="project" value="UniProtKB-KW"/>
</dbReference>
<dbReference type="SMART" id="SM00475">
    <property type="entry name" value="53EXOc"/>
    <property type="match status" value="1"/>
</dbReference>
<evidence type="ECO:0000256" key="15">
    <source>
        <dbReference type="ARBA" id="ARBA00034726"/>
    </source>
</evidence>
<comment type="subunit">
    <text evidence="16">Interacts with PCNA1 and PCNA2. Three molecules of FEN1 bind to one PCNA trimer with each molecule binding to one PCNA monomer. PCNA stimulates the nuclease activity without altering cleavage specificity.</text>
</comment>
<dbReference type="InterPro" id="IPR008918">
    <property type="entry name" value="HhH2"/>
</dbReference>
<keyword evidence="9" id="KW-0269">Exonuclease</keyword>
<evidence type="ECO:0000256" key="9">
    <source>
        <dbReference type="ARBA" id="ARBA00022839"/>
    </source>
</evidence>
<dbReference type="GO" id="GO:0006260">
    <property type="term" value="P:DNA replication"/>
    <property type="evidence" value="ECO:0007669"/>
    <property type="project" value="UniProtKB-KW"/>
</dbReference>
<dbReference type="PANTHER" id="PTHR11081">
    <property type="entry name" value="FLAP ENDONUCLEASE FAMILY MEMBER"/>
    <property type="match status" value="1"/>
</dbReference>
<keyword evidence="12" id="KW-0234">DNA repair</keyword>
<feature type="coiled-coil region" evidence="17">
    <location>
        <begin position="97"/>
        <end position="124"/>
    </location>
</feature>
<sequence length="518" mass="56487">MKVINEEAPEAVREMEVEAYTGRIVAIDASMALYQFLIAIRSSGDAGGPAAILTNADGEQTSHIQGMFNRTIRLLGAGLKPVYVFDGKPPTLKGGELAKRSARRAEAEEKLKAAREACDTAAIEKHEGALVKVSRKDVDDVRALLTLMGVPVVDAPMEAEAQCAELVKGGKAHAAGTEDMDVLTFAAPVQLRRLTFASKGGQHKVLEVKHGKVLSGLGITHAQFVDFCILCGCDYTTTIKGVGPKTALKLIKQHNTIEAILKTMRASSKDCNKIPDGWLSADERARRRDQRRKEALAAGTKANVLAAAQTVSNTGKQHPVDDCRQSESDDDEPSDESRDQPEQPDATHKQQQQPDDEVPDQTMEAVNHQPNRQQRPDEDAPDQAAPERPEDSDEKMLPQADDGEEEPTEPEFVLARGLFTQHEVTPAAEIELKWSKPDEVGLRSFLVDKMGFNADRVDGAISKLKAAQGARKQQRMDSFFKVLPAKPTSDAVLKKRVADKKAKEAAARAAKKKKTGRK</sequence>
<accession>A0AAD7XJT0</accession>
<protein>
    <recommendedName>
        <fullName evidence="24">Flap endonuclease 1</fullName>
    </recommendedName>
</protein>
<evidence type="ECO:0000256" key="12">
    <source>
        <dbReference type="ARBA" id="ARBA00023204"/>
    </source>
</evidence>
<keyword evidence="13" id="KW-0539">Nucleus</keyword>
<dbReference type="InterPro" id="IPR006085">
    <property type="entry name" value="XPG_DNA_repair_N"/>
</dbReference>
<dbReference type="Gene3D" id="1.10.150.20">
    <property type="entry name" value="5' to 3' exonuclease, C-terminal subdomain"/>
    <property type="match status" value="1"/>
</dbReference>
<dbReference type="EMBL" id="JAQMWT010000317">
    <property type="protein sequence ID" value="KAJ8605097.1"/>
    <property type="molecule type" value="Genomic_DNA"/>
</dbReference>
<keyword evidence="6" id="KW-0255">Endonuclease</keyword>
<dbReference type="CDD" id="cd09867">
    <property type="entry name" value="PIN_FEN1"/>
    <property type="match status" value="1"/>
</dbReference>
<evidence type="ECO:0000256" key="16">
    <source>
        <dbReference type="ARBA" id="ARBA00063178"/>
    </source>
</evidence>
<feature type="region of interest" description="Disordered" evidence="18">
    <location>
        <begin position="309"/>
        <end position="412"/>
    </location>
</feature>
<dbReference type="SMART" id="SM00485">
    <property type="entry name" value="XPGN"/>
    <property type="match status" value="1"/>
</dbReference>
<dbReference type="InterPro" id="IPR029060">
    <property type="entry name" value="PIN-like_dom_sf"/>
</dbReference>
<feature type="compositionally biased region" description="Basic and acidic residues" evidence="18">
    <location>
        <begin position="282"/>
        <end position="295"/>
    </location>
</feature>
<feature type="compositionally biased region" description="Basic and acidic residues" evidence="18">
    <location>
        <begin position="335"/>
        <end position="348"/>
    </location>
</feature>
<evidence type="ECO:0000256" key="1">
    <source>
        <dbReference type="ARBA" id="ARBA00001946"/>
    </source>
</evidence>
<dbReference type="FunFam" id="3.40.50.1010:FF:000016">
    <property type="entry name" value="Flap endonuclease 1"/>
    <property type="match status" value="1"/>
</dbReference>
<keyword evidence="2" id="KW-0597">Phosphoprotein</keyword>
<dbReference type="InterPro" id="IPR002421">
    <property type="entry name" value="5-3_exonuclease"/>
</dbReference>
<dbReference type="PRINTS" id="PR00853">
    <property type="entry name" value="XPGRADSUPER"/>
</dbReference>
<dbReference type="GO" id="GO:0006281">
    <property type="term" value="P:DNA repair"/>
    <property type="evidence" value="ECO:0007669"/>
    <property type="project" value="UniProtKB-KW"/>
</dbReference>
<feature type="domain" description="XPG-I" evidence="20">
    <location>
        <begin position="146"/>
        <end position="219"/>
    </location>
</feature>
<dbReference type="InterPro" id="IPR019974">
    <property type="entry name" value="XPG_CS"/>
</dbReference>
<dbReference type="SUPFAM" id="SSF47807">
    <property type="entry name" value="5' to 3' exonuclease, C-terminal subdomain"/>
    <property type="match status" value="1"/>
</dbReference>
<evidence type="ECO:0000256" key="7">
    <source>
        <dbReference type="ARBA" id="ARBA00022763"/>
    </source>
</evidence>
<dbReference type="Proteomes" id="UP001230188">
    <property type="component" value="Unassembled WGS sequence"/>
</dbReference>
<dbReference type="GO" id="GO:0003677">
    <property type="term" value="F:DNA binding"/>
    <property type="evidence" value="ECO:0007669"/>
    <property type="project" value="InterPro"/>
</dbReference>
<dbReference type="SMART" id="SM00279">
    <property type="entry name" value="HhH2"/>
    <property type="match status" value="1"/>
</dbReference>
<dbReference type="InterPro" id="IPR036279">
    <property type="entry name" value="5-3_exonuclease_C_sf"/>
</dbReference>
<dbReference type="PANTHER" id="PTHR11081:SF9">
    <property type="entry name" value="FLAP ENDONUCLEASE 1"/>
    <property type="match status" value="1"/>
</dbReference>
<comment type="function">
    <text evidence="14">Structure-specific nuclease with 5'-flap endonuclease and 5'-3' exonuclease activities involved in DNA replication and repair. During DNA replication, cleaves the 5'-overhanging flap structure that is generated by displacement synthesis when DNA polymerase encounters the 5'-end of a downstream Okazaki fragment. It enters the flap from the 5'-end and then tracks to cleave the flap base, leaving a nick for ligation. Also involved in the long patch base excision repair (LP-BER) pathway, by cleaving within the apurinic/apyrimidinic (AP) site-terminated flap. Acts as a genome stabilization factor that prevents flaps from equilibrating into structures that lead to duplications and deletions. Also possesses 5'-3' exonuclease activity on nicked or gapped double-stranded DNA, and exhibits RNase H activity. Also involved in replication and repair of rDNA and in repairing mitochondrial DNA.</text>
</comment>
<evidence type="ECO:0000256" key="18">
    <source>
        <dbReference type="SAM" id="MobiDB-lite"/>
    </source>
</evidence>
<evidence type="ECO:0000313" key="22">
    <source>
        <dbReference type="EMBL" id="KAJ8605097.1"/>
    </source>
</evidence>
<evidence type="ECO:0000256" key="13">
    <source>
        <dbReference type="ARBA" id="ARBA00023242"/>
    </source>
</evidence>
<feature type="region of interest" description="Disordered" evidence="18">
    <location>
        <begin position="282"/>
        <end position="301"/>
    </location>
</feature>
<keyword evidence="23" id="KW-1185">Reference proteome</keyword>
<comment type="similarity">
    <text evidence="15">Belongs to the XPG/RAD2 endonuclease family. FEN1 subfamily.</text>
</comment>
<feature type="domain" description="XPG N-terminal" evidence="21">
    <location>
        <begin position="1"/>
        <end position="107"/>
    </location>
</feature>
<keyword evidence="3" id="KW-0235">DNA replication</keyword>
<dbReference type="PROSITE" id="PS00841">
    <property type="entry name" value="XPG_1"/>
    <property type="match status" value="1"/>
</dbReference>
<evidence type="ECO:0000256" key="2">
    <source>
        <dbReference type="ARBA" id="ARBA00022553"/>
    </source>
</evidence>
<comment type="cofactor">
    <cofactor evidence="1">
        <name>Mg(2+)</name>
        <dbReference type="ChEBI" id="CHEBI:18420"/>
    </cofactor>
</comment>
<evidence type="ECO:0000256" key="17">
    <source>
        <dbReference type="SAM" id="Coils"/>
    </source>
</evidence>
<evidence type="ECO:0000313" key="23">
    <source>
        <dbReference type="Proteomes" id="UP001230188"/>
    </source>
</evidence>
<evidence type="ECO:0000259" key="19">
    <source>
        <dbReference type="SMART" id="SM00475"/>
    </source>
</evidence>
<evidence type="ECO:0000259" key="21">
    <source>
        <dbReference type="SMART" id="SM00485"/>
    </source>
</evidence>
<keyword evidence="4" id="KW-0540">Nuclease</keyword>
<dbReference type="SUPFAM" id="SSF88723">
    <property type="entry name" value="PIN domain-like"/>
    <property type="match status" value="1"/>
</dbReference>
<dbReference type="Gene3D" id="3.40.50.1010">
    <property type="entry name" value="5'-nuclease"/>
    <property type="match status" value="1"/>
</dbReference>
<reference evidence="22" key="1">
    <citation type="submission" date="2023-01" db="EMBL/GenBank/DDBJ databases">
        <title>Metagenome sequencing of chrysophaentin producing Chrysophaeum taylorii.</title>
        <authorList>
            <person name="Davison J."/>
            <person name="Bewley C."/>
        </authorList>
    </citation>
    <scope>NUCLEOTIDE SEQUENCE</scope>
    <source>
        <strain evidence="22">NIES-1699</strain>
    </source>
</reference>
<evidence type="ECO:0000256" key="8">
    <source>
        <dbReference type="ARBA" id="ARBA00022801"/>
    </source>
</evidence>
<dbReference type="GO" id="GO:0008409">
    <property type="term" value="F:5'-3' exonuclease activity"/>
    <property type="evidence" value="ECO:0007669"/>
    <property type="project" value="InterPro"/>
</dbReference>
<evidence type="ECO:0000256" key="6">
    <source>
        <dbReference type="ARBA" id="ARBA00022759"/>
    </source>
</evidence>
<keyword evidence="7" id="KW-0227">DNA damage</keyword>
<gene>
    <name evidence="22" type="ORF">CTAYLR_000392</name>
</gene>
<dbReference type="InterPro" id="IPR006084">
    <property type="entry name" value="XPG/Rad2"/>
</dbReference>